<accession>A0A1I7UNM2</accession>
<dbReference type="Proteomes" id="UP000095282">
    <property type="component" value="Unplaced"/>
</dbReference>
<organism evidence="1 2">
    <name type="scientific">Caenorhabditis tropicalis</name>
    <dbReference type="NCBI Taxonomy" id="1561998"/>
    <lineage>
        <taxon>Eukaryota</taxon>
        <taxon>Metazoa</taxon>
        <taxon>Ecdysozoa</taxon>
        <taxon>Nematoda</taxon>
        <taxon>Chromadorea</taxon>
        <taxon>Rhabditida</taxon>
        <taxon>Rhabditina</taxon>
        <taxon>Rhabditomorpha</taxon>
        <taxon>Rhabditoidea</taxon>
        <taxon>Rhabditidae</taxon>
        <taxon>Peloderinae</taxon>
        <taxon>Caenorhabditis</taxon>
    </lineage>
</organism>
<sequence>MNGFPSISSKLFCERIKQIGSSLPTNPGYVHRRFPYTTQWNLLDENLLLLQEGPPDFLFFSFLFLF</sequence>
<keyword evidence="1" id="KW-1185">Reference proteome</keyword>
<evidence type="ECO:0000313" key="2">
    <source>
        <dbReference type="WBParaSite" id="Csp11.Scaffold630.g17786.t1"/>
    </source>
</evidence>
<proteinExistence type="predicted"/>
<dbReference type="AlphaFoldDB" id="A0A1I7UNM2"/>
<name>A0A1I7UNM2_9PELO</name>
<protein>
    <submittedName>
        <fullName evidence="2">Ovule protein</fullName>
    </submittedName>
</protein>
<evidence type="ECO:0000313" key="1">
    <source>
        <dbReference type="Proteomes" id="UP000095282"/>
    </source>
</evidence>
<reference evidence="2" key="1">
    <citation type="submission" date="2016-11" db="UniProtKB">
        <authorList>
            <consortium name="WormBaseParasite"/>
        </authorList>
    </citation>
    <scope>IDENTIFICATION</scope>
</reference>
<dbReference type="WBParaSite" id="Csp11.Scaffold630.g17786.t1">
    <property type="protein sequence ID" value="Csp11.Scaffold630.g17786.t1"/>
    <property type="gene ID" value="Csp11.Scaffold630.g17786"/>
</dbReference>